<evidence type="ECO:0000313" key="2">
    <source>
        <dbReference type="WBParaSite" id="Gr19_v10_g9764.t1"/>
    </source>
</evidence>
<sequence>MLPYDHLQKGLLLGPQMDSSNSSSSTYTANFPAPIASNISPQIPTFYIGSYLFVSTVPIRNDTEFGSICHIQDGRPPSANRPACPPRPTRLLAKFPQQFGAF</sequence>
<evidence type="ECO:0000313" key="1">
    <source>
        <dbReference type="Proteomes" id="UP000887572"/>
    </source>
</evidence>
<protein>
    <submittedName>
        <fullName evidence="2">Uncharacterized protein</fullName>
    </submittedName>
</protein>
<organism evidence="1 2">
    <name type="scientific">Globodera rostochiensis</name>
    <name type="common">Golden nematode worm</name>
    <name type="synonym">Heterodera rostochiensis</name>
    <dbReference type="NCBI Taxonomy" id="31243"/>
    <lineage>
        <taxon>Eukaryota</taxon>
        <taxon>Metazoa</taxon>
        <taxon>Ecdysozoa</taxon>
        <taxon>Nematoda</taxon>
        <taxon>Chromadorea</taxon>
        <taxon>Rhabditida</taxon>
        <taxon>Tylenchina</taxon>
        <taxon>Tylenchomorpha</taxon>
        <taxon>Tylenchoidea</taxon>
        <taxon>Heteroderidae</taxon>
        <taxon>Heteroderinae</taxon>
        <taxon>Globodera</taxon>
    </lineage>
</organism>
<proteinExistence type="predicted"/>
<reference evidence="2" key="1">
    <citation type="submission" date="2022-11" db="UniProtKB">
        <authorList>
            <consortium name="WormBaseParasite"/>
        </authorList>
    </citation>
    <scope>IDENTIFICATION</scope>
</reference>
<dbReference type="WBParaSite" id="Gr19_v10_g9764.t1">
    <property type="protein sequence ID" value="Gr19_v10_g9764.t1"/>
    <property type="gene ID" value="Gr19_v10_g9764"/>
</dbReference>
<dbReference type="AlphaFoldDB" id="A0A914IGU8"/>
<accession>A0A914IGU8</accession>
<keyword evidence="1" id="KW-1185">Reference proteome</keyword>
<dbReference type="Proteomes" id="UP000887572">
    <property type="component" value="Unplaced"/>
</dbReference>
<name>A0A914IGU8_GLORO</name>